<proteinExistence type="predicted"/>
<evidence type="ECO:0000313" key="2">
    <source>
        <dbReference type="Proteomes" id="UP000298663"/>
    </source>
</evidence>
<dbReference type="EMBL" id="AZBU02000011">
    <property type="protein sequence ID" value="TKR60910.1"/>
    <property type="molecule type" value="Genomic_DNA"/>
</dbReference>
<reference evidence="1 2" key="2">
    <citation type="journal article" date="2019" name="G3 (Bethesda)">
        <title>Hybrid Assembly of the Genome of the Entomopathogenic Nematode Steinernema carpocapsae Identifies the X-Chromosome.</title>
        <authorList>
            <person name="Serra L."/>
            <person name="Macchietto M."/>
            <person name="Macias-Munoz A."/>
            <person name="McGill C.J."/>
            <person name="Rodriguez I.M."/>
            <person name="Rodriguez B."/>
            <person name="Murad R."/>
            <person name="Mortazavi A."/>
        </authorList>
    </citation>
    <scope>NUCLEOTIDE SEQUENCE [LARGE SCALE GENOMIC DNA]</scope>
    <source>
        <strain evidence="1 2">ALL</strain>
    </source>
</reference>
<organism evidence="1 2">
    <name type="scientific">Steinernema carpocapsae</name>
    <name type="common">Entomopathogenic nematode</name>
    <dbReference type="NCBI Taxonomy" id="34508"/>
    <lineage>
        <taxon>Eukaryota</taxon>
        <taxon>Metazoa</taxon>
        <taxon>Ecdysozoa</taxon>
        <taxon>Nematoda</taxon>
        <taxon>Chromadorea</taxon>
        <taxon>Rhabditida</taxon>
        <taxon>Tylenchina</taxon>
        <taxon>Panagrolaimomorpha</taxon>
        <taxon>Strongyloidoidea</taxon>
        <taxon>Steinernematidae</taxon>
        <taxon>Steinernema</taxon>
    </lineage>
</organism>
<gene>
    <name evidence="1" type="ORF">L596_028091</name>
</gene>
<comment type="caution">
    <text evidence="1">The sequence shown here is derived from an EMBL/GenBank/DDBJ whole genome shotgun (WGS) entry which is preliminary data.</text>
</comment>
<keyword evidence="2" id="KW-1185">Reference proteome</keyword>
<name>A0A4U5LXG6_STECR</name>
<sequence>MAIGVTAIYRTSRIDLISFFIDARELYISNGNYLGSTARNCFLLYSICSLGATFPDYHDPFTMKRVLE</sequence>
<dbReference type="Proteomes" id="UP000298663">
    <property type="component" value="Unassembled WGS sequence"/>
</dbReference>
<accession>A0A4U5LXG6</accession>
<evidence type="ECO:0000313" key="1">
    <source>
        <dbReference type="EMBL" id="TKR60910.1"/>
    </source>
</evidence>
<protein>
    <submittedName>
        <fullName evidence="1">Uncharacterized protein</fullName>
    </submittedName>
</protein>
<dbReference type="AlphaFoldDB" id="A0A4U5LXG6"/>
<reference evidence="1 2" key="1">
    <citation type="journal article" date="2015" name="Genome Biol.">
        <title>Comparative genomics of Steinernema reveals deeply conserved gene regulatory networks.</title>
        <authorList>
            <person name="Dillman A.R."/>
            <person name="Macchietto M."/>
            <person name="Porter C.F."/>
            <person name="Rogers A."/>
            <person name="Williams B."/>
            <person name="Antoshechkin I."/>
            <person name="Lee M.M."/>
            <person name="Goodwin Z."/>
            <person name="Lu X."/>
            <person name="Lewis E.E."/>
            <person name="Goodrich-Blair H."/>
            <person name="Stock S.P."/>
            <person name="Adams B.J."/>
            <person name="Sternberg P.W."/>
            <person name="Mortazavi A."/>
        </authorList>
    </citation>
    <scope>NUCLEOTIDE SEQUENCE [LARGE SCALE GENOMIC DNA]</scope>
    <source>
        <strain evidence="1 2">ALL</strain>
    </source>
</reference>